<evidence type="ECO:0000256" key="5">
    <source>
        <dbReference type="SAM" id="MobiDB-lite"/>
    </source>
</evidence>
<comment type="caution">
    <text evidence="7">The sequence shown here is derived from an EMBL/GenBank/DDBJ whole genome shotgun (WGS) entry which is preliminary data.</text>
</comment>
<reference evidence="7 8" key="1">
    <citation type="submission" date="2017-05" db="EMBL/GenBank/DDBJ databases">
        <title>Biotechnological potential of actinobacteria isolated from South African environments.</title>
        <authorList>
            <person name="Le Roes-Hill M."/>
            <person name="Prins A."/>
            <person name="Durrell K.A."/>
        </authorList>
    </citation>
    <scope>NUCLEOTIDE SEQUENCE [LARGE SCALE GENOMIC DNA]</scope>
    <source>
        <strain evidence="7">M26</strain>
    </source>
</reference>
<dbReference type="InterPro" id="IPR009057">
    <property type="entry name" value="Homeodomain-like_sf"/>
</dbReference>
<dbReference type="InterPro" id="IPR041347">
    <property type="entry name" value="MftR_C"/>
</dbReference>
<dbReference type="AlphaFoldDB" id="A0A243RI08"/>
<dbReference type="InterPro" id="IPR050109">
    <property type="entry name" value="HTH-type_TetR-like_transc_reg"/>
</dbReference>
<proteinExistence type="predicted"/>
<feature type="domain" description="HTH tetR-type" evidence="6">
    <location>
        <begin position="25"/>
        <end position="85"/>
    </location>
</feature>
<dbReference type="Gene3D" id="1.10.10.60">
    <property type="entry name" value="Homeodomain-like"/>
    <property type="match status" value="1"/>
</dbReference>
<evidence type="ECO:0000256" key="3">
    <source>
        <dbReference type="ARBA" id="ARBA00023163"/>
    </source>
</evidence>
<evidence type="ECO:0000256" key="1">
    <source>
        <dbReference type="ARBA" id="ARBA00023015"/>
    </source>
</evidence>
<dbReference type="InterPro" id="IPR001647">
    <property type="entry name" value="HTH_TetR"/>
</dbReference>
<protein>
    <submittedName>
        <fullName evidence="7">TetR family transcriptional regulator</fullName>
    </submittedName>
</protein>
<keyword evidence="2 4" id="KW-0238">DNA-binding</keyword>
<dbReference type="Pfam" id="PF00440">
    <property type="entry name" value="TetR_N"/>
    <property type="match status" value="1"/>
</dbReference>
<name>A0A243RI08_9ACTN</name>
<sequence length="208" mass="22373">MPSTTTDTATGPSPAPVGRRERKKAATRQAIADAALRLFLERGYDEVGIREIADAADVSTTTLFKHFPVKEALVFDEDSDQETRLLAAVRERPEGQSIPAALREHALRTRLAASDSDAGFTAFTNLVAGTPALRDYAQNMWLRHTAALAQAIAEESGLAAGDPICAALAHFALEAPRAAYAHDDPRKAITRAFDLLEHGWSALGQIKA</sequence>
<evidence type="ECO:0000313" key="8">
    <source>
        <dbReference type="Proteomes" id="UP000194761"/>
    </source>
</evidence>
<dbReference type="EMBL" id="NGFP01000105">
    <property type="protein sequence ID" value="OUC94462.1"/>
    <property type="molecule type" value="Genomic_DNA"/>
</dbReference>
<organism evidence="7 8">
    <name type="scientific">Streptosporangium minutum</name>
    <dbReference type="NCBI Taxonomy" id="569862"/>
    <lineage>
        <taxon>Bacteria</taxon>
        <taxon>Bacillati</taxon>
        <taxon>Actinomycetota</taxon>
        <taxon>Actinomycetes</taxon>
        <taxon>Streptosporangiales</taxon>
        <taxon>Streptosporangiaceae</taxon>
        <taxon>Streptosporangium</taxon>
    </lineage>
</organism>
<keyword evidence="8" id="KW-1185">Reference proteome</keyword>
<accession>A0A243RI08</accession>
<dbReference type="PANTHER" id="PTHR30055">
    <property type="entry name" value="HTH-TYPE TRANSCRIPTIONAL REGULATOR RUTR"/>
    <property type="match status" value="1"/>
</dbReference>
<dbReference type="GO" id="GO:0003700">
    <property type="term" value="F:DNA-binding transcription factor activity"/>
    <property type="evidence" value="ECO:0007669"/>
    <property type="project" value="TreeGrafter"/>
</dbReference>
<dbReference type="GO" id="GO:0000976">
    <property type="term" value="F:transcription cis-regulatory region binding"/>
    <property type="evidence" value="ECO:0007669"/>
    <property type="project" value="TreeGrafter"/>
</dbReference>
<dbReference type="SUPFAM" id="SSF46689">
    <property type="entry name" value="Homeodomain-like"/>
    <property type="match status" value="1"/>
</dbReference>
<dbReference type="Pfam" id="PF17754">
    <property type="entry name" value="TetR_C_14"/>
    <property type="match status" value="1"/>
</dbReference>
<dbReference type="PANTHER" id="PTHR30055:SF234">
    <property type="entry name" value="HTH-TYPE TRANSCRIPTIONAL REGULATOR BETI"/>
    <property type="match status" value="1"/>
</dbReference>
<keyword evidence="1" id="KW-0805">Transcription regulation</keyword>
<evidence type="ECO:0000256" key="4">
    <source>
        <dbReference type="PROSITE-ProRule" id="PRU00335"/>
    </source>
</evidence>
<gene>
    <name evidence="7" type="ORF">CA984_22410</name>
</gene>
<feature type="region of interest" description="Disordered" evidence="5">
    <location>
        <begin position="1"/>
        <end position="26"/>
    </location>
</feature>
<dbReference type="Proteomes" id="UP000194761">
    <property type="component" value="Unassembled WGS sequence"/>
</dbReference>
<dbReference type="PRINTS" id="PR00455">
    <property type="entry name" value="HTHTETR"/>
</dbReference>
<dbReference type="PROSITE" id="PS50977">
    <property type="entry name" value="HTH_TETR_2"/>
    <property type="match status" value="1"/>
</dbReference>
<dbReference type="RefSeq" id="WP_086575537.1">
    <property type="nucleotide sequence ID" value="NZ_NGFP01000105.1"/>
</dbReference>
<evidence type="ECO:0000313" key="7">
    <source>
        <dbReference type="EMBL" id="OUC94462.1"/>
    </source>
</evidence>
<dbReference type="Gene3D" id="1.10.357.10">
    <property type="entry name" value="Tetracycline Repressor, domain 2"/>
    <property type="match status" value="1"/>
</dbReference>
<keyword evidence="3" id="KW-0804">Transcription</keyword>
<feature type="compositionally biased region" description="Polar residues" evidence="5">
    <location>
        <begin position="1"/>
        <end position="11"/>
    </location>
</feature>
<feature type="DNA-binding region" description="H-T-H motif" evidence="4">
    <location>
        <begin position="48"/>
        <end position="67"/>
    </location>
</feature>
<evidence type="ECO:0000256" key="2">
    <source>
        <dbReference type="ARBA" id="ARBA00023125"/>
    </source>
</evidence>
<evidence type="ECO:0000259" key="6">
    <source>
        <dbReference type="PROSITE" id="PS50977"/>
    </source>
</evidence>